<reference evidence="1 2" key="1">
    <citation type="journal article" date="2015" name="Nature">
        <title>rRNA introns, odd ribosomes, and small enigmatic genomes across a large radiation of phyla.</title>
        <authorList>
            <person name="Brown C.T."/>
            <person name="Hug L.A."/>
            <person name="Thomas B.C."/>
            <person name="Sharon I."/>
            <person name="Castelle C.J."/>
            <person name="Singh A."/>
            <person name="Wilkins M.J."/>
            <person name="Williams K.H."/>
            <person name="Banfield J.F."/>
        </authorList>
    </citation>
    <scope>NUCLEOTIDE SEQUENCE [LARGE SCALE GENOMIC DNA]</scope>
</reference>
<comment type="caution">
    <text evidence="1">The sequence shown here is derived from an EMBL/GenBank/DDBJ whole genome shotgun (WGS) entry which is preliminary data.</text>
</comment>
<organism evidence="1 2">
    <name type="scientific">Candidatus Collierbacteria bacterium GW2011_GWA1_44_12</name>
    <dbReference type="NCBI Taxonomy" id="1618376"/>
    <lineage>
        <taxon>Bacteria</taxon>
        <taxon>Candidatus Collieribacteriota</taxon>
    </lineage>
</organism>
<feature type="non-terminal residue" evidence="1">
    <location>
        <position position="1"/>
    </location>
</feature>
<evidence type="ECO:0000313" key="2">
    <source>
        <dbReference type="Proteomes" id="UP000034069"/>
    </source>
</evidence>
<gene>
    <name evidence="1" type="ORF">UW23_C0038G0006</name>
</gene>
<dbReference type="Proteomes" id="UP000034069">
    <property type="component" value="Unassembled WGS sequence"/>
</dbReference>
<evidence type="ECO:0000313" key="1">
    <source>
        <dbReference type="EMBL" id="KKT34448.1"/>
    </source>
</evidence>
<dbReference type="AlphaFoldDB" id="A0A0G1GJD2"/>
<protein>
    <submittedName>
        <fullName evidence="1">Uncharacterized protein</fullName>
    </submittedName>
</protein>
<dbReference type="EMBL" id="LCHN01000038">
    <property type="protein sequence ID" value="KKT34448.1"/>
    <property type="molecule type" value="Genomic_DNA"/>
</dbReference>
<proteinExistence type="predicted"/>
<accession>A0A0G1GJD2</accession>
<sequence length="144" mass="16857">VPNNKVGIHILFPEEIENAAKLVNNDYKGSWGYVTIPIQSTDRDRVKWQKFLDKCKDLKIIPLIRVATVPEGTSWVEPNDYDLIDFANFLGDLKWPIANRYVIFFNEVMPMIFLKTFPPTSLYFRQDWTTQPPMQKVTFITENT</sequence>
<name>A0A0G1GJD2_9BACT</name>